<evidence type="ECO:0000256" key="8">
    <source>
        <dbReference type="ARBA" id="ARBA00023136"/>
    </source>
</evidence>
<proteinExistence type="predicted"/>
<evidence type="ECO:0000256" key="1">
    <source>
        <dbReference type="ARBA" id="ARBA00004651"/>
    </source>
</evidence>
<dbReference type="InterPro" id="IPR006037">
    <property type="entry name" value="RCK_C"/>
</dbReference>
<keyword evidence="6 9" id="KW-1133">Transmembrane helix</keyword>
<dbReference type="NCBIfam" id="NF003716">
    <property type="entry name" value="PRK05326.1-3"/>
    <property type="match status" value="1"/>
</dbReference>
<evidence type="ECO:0000256" key="4">
    <source>
        <dbReference type="ARBA" id="ARBA00022475"/>
    </source>
</evidence>
<dbReference type="InterPro" id="IPR038770">
    <property type="entry name" value="Na+/solute_symporter_sf"/>
</dbReference>
<dbReference type="Gene3D" id="1.20.1530.20">
    <property type="match status" value="1"/>
</dbReference>
<protein>
    <submittedName>
        <fullName evidence="11">K(+)/H(+) antiporter NhaP</fullName>
    </submittedName>
</protein>
<dbReference type="GO" id="GO:0015297">
    <property type="term" value="F:antiporter activity"/>
    <property type="evidence" value="ECO:0007669"/>
    <property type="project" value="UniProtKB-KW"/>
</dbReference>
<dbReference type="PANTHER" id="PTHR32507:SF7">
    <property type="entry name" value="K(+)_H(+) ANTIPORTER NHAP2"/>
    <property type="match status" value="1"/>
</dbReference>
<feature type="transmembrane region" description="Helical" evidence="9">
    <location>
        <begin position="167"/>
        <end position="185"/>
    </location>
</feature>
<evidence type="ECO:0000256" key="6">
    <source>
        <dbReference type="ARBA" id="ARBA00022989"/>
    </source>
</evidence>
<dbReference type="InterPro" id="IPR006153">
    <property type="entry name" value="Cation/H_exchanger_TM"/>
</dbReference>
<dbReference type="Pfam" id="PF00999">
    <property type="entry name" value="Na_H_Exchanger"/>
    <property type="match status" value="1"/>
</dbReference>
<keyword evidence="3" id="KW-0050">Antiport</keyword>
<feature type="domain" description="RCK C-terminal" evidence="10">
    <location>
        <begin position="412"/>
        <end position="495"/>
    </location>
</feature>
<feature type="transmembrane region" description="Helical" evidence="9">
    <location>
        <begin position="374"/>
        <end position="397"/>
    </location>
</feature>
<dbReference type="NCBIfam" id="NF003715">
    <property type="entry name" value="PRK05326.1-2"/>
    <property type="match status" value="1"/>
</dbReference>
<evidence type="ECO:0000256" key="9">
    <source>
        <dbReference type="SAM" id="Phobius"/>
    </source>
</evidence>
<evidence type="ECO:0000259" key="10">
    <source>
        <dbReference type="PROSITE" id="PS51202"/>
    </source>
</evidence>
<keyword evidence="2" id="KW-0813">Transport</keyword>
<evidence type="ECO:0000256" key="2">
    <source>
        <dbReference type="ARBA" id="ARBA00022448"/>
    </source>
</evidence>
<comment type="caution">
    <text evidence="11">The sequence shown here is derived from an EMBL/GenBank/DDBJ whole genome shotgun (WGS) entry which is preliminary data.</text>
</comment>
<dbReference type="AlphaFoldDB" id="A0A644V5G6"/>
<feature type="transmembrane region" description="Helical" evidence="9">
    <location>
        <begin position="6"/>
        <end position="22"/>
    </location>
</feature>
<evidence type="ECO:0000256" key="7">
    <source>
        <dbReference type="ARBA" id="ARBA00023065"/>
    </source>
</evidence>
<feature type="transmembrane region" description="Helical" evidence="9">
    <location>
        <begin position="34"/>
        <end position="53"/>
    </location>
</feature>
<dbReference type="EMBL" id="VSSQ01000219">
    <property type="protein sequence ID" value="MPL86275.1"/>
    <property type="molecule type" value="Genomic_DNA"/>
</dbReference>
<dbReference type="SUPFAM" id="SSF116726">
    <property type="entry name" value="TrkA C-terminal domain-like"/>
    <property type="match status" value="1"/>
</dbReference>
<feature type="transmembrane region" description="Helical" evidence="9">
    <location>
        <begin position="197"/>
        <end position="216"/>
    </location>
</feature>
<dbReference type="GO" id="GO:0005886">
    <property type="term" value="C:plasma membrane"/>
    <property type="evidence" value="ECO:0007669"/>
    <property type="project" value="UniProtKB-SubCell"/>
</dbReference>
<dbReference type="PROSITE" id="PS51202">
    <property type="entry name" value="RCK_C"/>
    <property type="match status" value="1"/>
</dbReference>
<feature type="transmembrane region" description="Helical" evidence="9">
    <location>
        <begin position="342"/>
        <end position="362"/>
    </location>
</feature>
<dbReference type="GO" id="GO:0006813">
    <property type="term" value="P:potassium ion transport"/>
    <property type="evidence" value="ECO:0007669"/>
    <property type="project" value="InterPro"/>
</dbReference>
<accession>A0A644V5G6</accession>
<feature type="transmembrane region" description="Helical" evidence="9">
    <location>
        <begin position="251"/>
        <end position="269"/>
    </location>
</feature>
<evidence type="ECO:0000313" key="11">
    <source>
        <dbReference type="EMBL" id="MPL86275.1"/>
    </source>
</evidence>
<dbReference type="PANTHER" id="PTHR32507">
    <property type="entry name" value="NA(+)/H(+) ANTIPORTER 1"/>
    <property type="match status" value="1"/>
</dbReference>
<evidence type="ECO:0000256" key="5">
    <source>
        <dbReference type="ARBA" id="ARBA00022692"/>
    </source>
</evidence>
<keyword evidence="4" id="KW-1003">Cell membrane</keyword>
<gene>
    <name evidence="11" type="primary">nhaP_4</name>
    <name evidence="11" type="ORF">SDC9_32253</name>
</gene>
<feature type="transmembrane region" description="Helical" evidence="9">
    <location>
        <begin position="59"/>
        <end position="78"/>
    </location>
</feature>
<dbReference type="Pfam" id="PF02080">
    <property type="entry name" value="TrkA_C"/>
    <property type="match status" value="1"/>
</dbReference>
<dbReference type="GO" id="GO:1902600">
    <property type="term" value="P:proton transmembrane transport"/>
    <property type="evidence" value="ECO:0007669"/>
    <property type="project" value="InterPro"/>
</dbReference>
<dbReference type="Gene3D" id="3.30.70.1450">
    <property type="entry name" value="Regulator of K+ conductance, C-terminal domain"/>
    <property type="match status" value="1"/>
</dbReference>
<name>A0A644V5G6_9ZZZZ</name>
<feature type="transmembrane region" description="Helical" evidence="9">
    <location>
        <begin position="281"/>
        <end position="297"/>
    </location>
</feature>
<keyword evidence="5 9" id="KW-0812">Transmembrane</keyword>
<organism evidence="11">
    <name type="scientific">bioreactor metagenome</name>
    <dbReference type="NCBI Taxonomy" id="1076179"/>
    <lineage>
        <taxon>unclassified sequences</taxon>
        <taxon>metagenomes</taxon>
        <taxon>ecological metagenomes</taxon>
    </lineage>
</organism>
<dbReference type="GO" id="GO:0008324">
    <property type="term" value="F:monoatomic cation transmembrane transporter activity"/>
    <property type="evidence" value="ECO:0007669"/>
    <property type="project" value="InterPro"/>
</dbReference>
<evidence type="ECO:0000256" key="3">
    <source>
        <dbReference type="ARBA" id="ARBA00022449"/>
    </source>
</evidence>
<comment type="subcellular location">
    <subcellularLocation>
        <location evidence="1">Cell membrane</location>
        <topology evidence="1">Multi-pass membrane protein</topology>
    </subcellularLocation>
</comment>
<reference evidence="11" key="1">
    <citation type="submission" date="2019-08" db="EMBL/GenBank/DDBJ databases">
        <authorList>
            <person name="Kucharzyk K."/>
            <person name="Murdoch R.W."/>
            <person name="Higgins S."/>
            <person name="Loffler F."/>
        </authorList>
    </citation>
    <scope>NUCLEOTIDE SEQUENCE</scope>
</reference>
<sequence>MGLNFDLFILVTSVLLFISLIAGKTGYKYGVPTLLLFLFIGIISGSGGLGIQFSSPSVTQYIGVVALNIILFSGGMDTRLSEIKPIAREGVVLATIGVLLTALITGVFVYWLTNNILHSVTFTLLESILLAGVMSSTDSASVFSILRSKNLSMKENLRPLLELESGSNDPMAYMITIVLIQLLNTPEISGWMVILKFMQQLLFGAGAGYLLGKFAVKLINKINLDNDALYSVLMLTIMFFIYGITTQMGGNGYLAVYLGGLIIGNHKIVHRRSTLKFFDGLTWLFQIIMFLALGLLVEPSELLPIAGVGIIVGVFMIIVSRPLSVFLCLLPFKKLSFRARIFTSWVGLRGAVPIIFATYPWVNDVPQAKMIFNIVFFITILSLMVQGTSVPLIAKWLKLSSVAPTRPKLKEFDVEFSDEIKSATCEIKVNQEMLKQGNNLMNINLPEHTLVVMVKRHDRYFIPRGNTHLEEGDSLLVITDNEEAMRETYRQLGISPLE</sequence>
<dbReference type="InterPro" id="IPR036721">
    <property type="entry name" value="RCK_C_sf"/>
</dbReference>
<keyword evidence="7" id="KW-0406">Ion transport</keyword>
<feature type="transmembrane region" description="Helical" evidence="9">
    <location>
        <begin position="303"/>
        <end position="330"/>
    </location>
</feature>
<feature type="transmembrane region" description="Helical" evidence="9">
    <location>
        <begin position="90"/>
        <end position="112"/>
    </location>
</feature>
<keyword evidence="8 9" id="KW-0472">Membrane</keyword>